<evidence type="ECO:0000313" key="2">
    <source>
        <dbReference type="Proteomes" id="UP000033901"/>
    </source>
</evidence>
<protein>
    <recommendedName>
        <fullName evidence="3">Antitoxin</fullName>
    </recommendedName>
</protein>
<evidence type="ECO:0008006" key="3">
    <source>
        <dbReference type="Google" id="ProtNLM"/>
    </source>
</evidence>
<organism evidence="1 2">
    <name type="scientific">Candidatus Curtissbacteria bacterium GW2011_GWC1_44_33</name>
    <dbReference type="NCBI Taxonomy" id="1618413"/>
    <lineage>
        <taxon>Bacteria</taxon>
        <taxon>Candidatus Curtissiibacteriota</taxon>
    </lineage>
</organism>
<accession>A0A0G1J6R6</accession>
<comment type="caution">
    <text evidence="1">The sequence shown here is derived from an EMBL/GenBank/DDBJ whole genome shotgun (WGS) entry which is preliminary data.</text>
</comment>
<dbReference type="Proteomes" id="UP000033901">
    <property type="component" value="Unassembled WGS sequence"/>
</dbReference>
<name>A0A0G1J6R6_9BACT</name>
<dbReference type="AlphaFoldDB" id="A0A0G1J6R6"/>
<evidence type="ECO:0000313" key="1">
    <source>
        <dbReference type="EMBL" id="KKT67331.1"/>
    </source>
</evidence>
<proteinExistence type="predicted"/>
<dbReference type="EMBL" id="LCIZ01000011">
    <property type="protein sequence ID" value="KKT67331.1"/>
    <property type="molecule type" value="Genomic_DNA"/>
</dbReference>
<reference evidence="1 2" key="1">
    <citation type="journal article" date="2015" name="Nature">
        <title>rRNA introns, odd ribosomes, and small enigmatic genomes across a large radiation of phyla.</title>
        <authorList>
            <person name="Brown C.T."/>
            <person name="Hug L.A."/>
            <person name="Thomas B.C."/>
            <person name="Sharon I."/>
            <person name="Castelle C.J."/>
            <person name="Singh A."/>
            <person name="Wilkins M.J."/>
            <person name="Williams K.H."/>
            <person name="Banfield J.F."/>
        </authorList>
    </citation>
    <scope>NUCLEOTIDE SEQUENCE [LARGE SCALE GENOMIC DNA]</scope>
</reference>
<sequence>MKYFDLTKEELEIEKAFREGKLVHVKNFKKVKKALEETAKNTLNKTRNINLRVTEKTLYKLKAKAVEEGIPYQTLASSILRKYASQ</sequence>
<gene>
    <name evidence="1" type="ORF">UW61_C0011G0011</name>
</gene>